<evidence type="ECO:0000256" key="3">
    <source>
        <dbReference type="ARBA" id="ARBA00012483"/>
    </source>
</evidence>
<dbReference type="SMART" id="SM00184">
    <property type="entry name" value="RING"/>
    <property type="match status" value="2"/>
</dbReference>
<accession>A0A2S2QEF3</accession>
<evidence type="ECO:0000259" key="18">
    <source>
        <dbReference type="PROSITE" id="PS51015"/>
    </source>
</evidence>
<dbReference type="SMART" id="SM00466">
    <property type="entry name" value="SRA"/>
    <property type="match status" value="1"/>
</dbReference>
<dbReference type="CDD" id="cd20387">
    <property type="entry name" value="Tudor_UHRF_rpt1"/>
    <property type="match status" value="1"/>
</dbReference>
<dbReference type="PROSITE" id="PS50053">
    <property type="entry name" value="UBIQUITIN_2"/>
    <property type="match status" value="1"/>
</dbReference>
<dbReference type="GO" id="GO:0008270">
    <property type="term" value="F:zinc ion binding"/>
    <property type="evidence" value="ECO:0007669"/>
    <property type="project" value="UniProtKB-KW"/>
</dbReference>
<dbReference type="PROSITE" id="PS50089">
    <property type="entry name" value="ZF_RING_2"/>
    <property type="match status" value="2"/>
</dbReference>
<feature type="domain" description="Ubiquitin-like" evidence="16">
    <location>
        <begin position="1"/>
        <end position="73"/>
    </location>
</feature>
<dbReference type="InterPro" id="IPR036987">
    <property type="entry name" value="SRA-YDG_sf"/>
</dbReference>
<evidence type="ECO:0000256" key="5">
    <source>
        <dbReference type="ARBA" id="ARBA00022723"/>
    </source>
</evidence>
<dbReference type="UniPathway" id="UPA00143"/>
<evidence type="ECO:0000256" key="11">
    <source>
        <dbReference type="ARBA" id="ARBA00023306"/>
    </source>
</evidence>
<comment type="subcellular location">
    <subcellularLocation>
        <location evidence="13">Nucleus</location>
    </subcellularLocation>
</comment>
<reference evidence="21" key="2">
    <citation type="submission" date="2025-04" db="UniProtKB">
        <authorList>
            <consortium name="RefSeq"/>
        </authorList>
    </citation>
    <scope>IDENTIFICATION</scope>
    <source>
        <tissue evidence="21">Whole body</tissue>
    </source>
</reference>
<feature type="domain" description="PHD-type" evidence="15">
    <location>
        <begin position="301"/>
        <end position="368"/>
    </location>
</feature>
<sequence>MYVQVRMMDTGVSVTIPTSRTALVKDFKTLVEKKFHVKSENLRLFFAGKQLENQYRLFDYSINVNDVIQLMVRAAVNENSSQKKSVSKVTTKLCKNETHIPSSSSAASSASDKSDADDDISVESKYFKVGDYVDMKDYHYGSWFIGKLIKIKKDNALVEKPNDPKSPVKNDGLLYVVAIEGCPEELPIEVHLQEIRPHASEILPLEKLKINDQVLMNYNVDYPQERGYWYDVLVKEVKKSRRGHEIIGDVSVGIDNVVLKNCHLMFLDDIYKVKPYKLLIERTPEDDKIMQTQPTVMRAGALYCIKCKDNMEKSCKECGCRICGGKDNEDKQLMCDECNHPYHMVCLNPPLNEMPGDDDWYCPSCKNDENEIVKAGEKLKASKKKGPESISTSKRDWGKGMACVGRTKKCNIVPSNHFGPIPGVEVGTTWLFRVQVSEAGIHRPPVGGIHGRDNQGAFSIVLSGGYEDDVDNGDEFLYTGSGGRDLSGNKRTALQSCDQELTRYNRALALNCNAKIDNEKGATAVDWKKGKPVRVIRNYKLRKHSKYAPELGNRYDGLYKVVKYYPETGISGFTVWRFVLRRDDPIPAPWTAQGKKRMTQLGLKIIYPENYIPAVTATNDPKSKLPRSKRKRTLQEADIEDNEQCESNNSKCNLLEKEDNNANSKKKMKIQYKLEKEADEFIKADVANRKYWDDCKEMLNQGKKAFLDRVEETFSCICCQEIVFEPITTECSHNICKGCLKRSFNAQVFQCPSCRAELGKTYPMSINTKLANTLLYLFPGYNTERS</sequence>
<dbReference type="InterPro" id="IPR019787">
    <property type="entry name" value="Znf_PHD-finger"/>
</dbReference>
<dbReference type="GO" id="GO:0005634">
    <property type="term" value="C:nucleus"/>
    <property type="evidence" value="ECO:0007669"/>
    <property type="project" value="UniProtKB-SubCell"/>
</dbReference>
<dbReference type="SUPFAM" id="SSF88697">
    <property type="entry name" value="PUA domain-like"/>
    <property type="match status" value="1"/>
</dbReference>
<dbReference type="InterPro" id="IPR011011">
    <property type="entry name" value="Znf_FYVE_PHD"/>
</dbReference>
<dbReference type="InterPro" id="IPR045134">
    <property type="entry name" value="UHRF1/2-like"/>
</dbReference>
<dbReference type="PANTHER" id="PTHR14140:SF45">
    <property type="entry name" value="RING-TYPE E3 UBIQUITIN TRANSFERASE"/>
    <property type="match status" value="1"/>
</dbReference>
<evidence type="ECO:0000256" key="7">
    <source>
        <dbReference type="ARBA" id="ARBA00022786"/>
    </source>
</evidence>
<dbReference type="GO" id="GO:0044027">
    <property type="term" value="P:negative regulation of gene expression via chromosomal CpG island methylation"/>
    <property type="evidence" value="ECO:0007669"/>
    <property type="project" value="TreeGrafter"/>
</dbReference>
<dbReference type="SUPFAM" id="SSF57903">
    <property type="entry name" value="FYVE/PHD zinc finger"/>
    <property type="match status" value="1"/>
</dbReference>
<evidence type="ECO:0000256" key="4">
    <source>
        <dbReference type="ARBA" id="ARBA00022679"/>
    </source>
</evidence>
<dbReference type="InterPro" id="IPR021991">
    <property type="entry name" value="TTD_dom"/>
</dbReference>
<dbReference type="SMART" id="SM00213">
    <property type="entry name" value="UBQ"/>
    <property type="match status" value="1"/>
</dbReference>
<dbReference type="PANTHER" id="PTHR14140">
    <property type="entry name" value="E3 UBIQUITIN-PROTEIN LIGASE UHRF-RELATED"/>
    <property type="match status" value="1"/>
</dbReference>
<feature type="domain" description="RING-type" evidence="17">
    <location>
        <begin position="320"/>
        <end position="366"/>
    </location>
</feature>
<dbReference type="CDD" id="cd15525">
    <property type="entry name" value="PHD_UHRF1_2"/>
    <property type="match status" value="1"/>
</dbReference>
<dbReference type="FunFam" id="3.30.40.10:FF:000066">
    <property type="entry name" value="E3 ubiquitin-protein ligase UHRF2 isoform X1"/>
    <property type="match status" value="1"/>
</dbReference>
<dbReference type="GO" id="GO:0003677">
    <property type="term" value="F:DNA binding"/>
    <property type="evidence" value="ECO:0007669"/>
    <property type="project" value="UniProtKB-KW"/>
</dbReference>
<dbReference type="PROSITE" id="PS50016">
    <property type="entry name" value="ZF_PHD_2"/>
    <property type="match status" value="1"/>
</dbReference>
<evidence type="ECO:0000259" key="16">
    <source>
        <dbReference type="PROSITE" id="PS50053"/>
    </source>
</evidence>
<feature type="domain" description="RING-type" evidence="17">
    <location>
        <begin position="716"/>
        <end position="755"/>
    </location>
</feature>
<dbReference type="InterPro" id="IPR015947">
    <property type="entry name" value="PUA-like_sf"/>
</dbReference>
<dbReference type="InterPro" id="IPR029071">
    <property type="entry name" value="Ubiquitin-like_domsf"/>
</dbReference>
<dbReference type="Gene3D" id="2.30.30.140">
    <property type="match status" value="1"/>
</dbReference>
<dbReference type="PROSITE" id="PS51015">
    <property type="entry name" value="YDG"/>
    <property type="match status" value="1"/>
</dbReference>
<dbReference type="GO" id="GO:0061630">
    <property type="term" value="F:ubiquitin protein ligase activity"/>
    <property type="evidence" value="ECO:0007669"/>
    <property type="project" value="UniProtKB-EC"/>
</dbReference>
<dbReference type="Pfam" id="PF00240">
    <property type="entry name" value="ubiquitin"/>
    <property type="match status" value="1"/>
</dbReference>
<dbReference type="InterPro" id="IPR001965">
    <property type="entry name" value="Znf_PHD"/>
</dbReference>
<dbReference type="OrthoDB" id="2270193at2759"/>
<dbReference type="InterPro" id="IPR000626">
    <property type="entry name" value="Ubiquitin-like_dom"/>
</dbReference>
<dbReference type="InterPro" id="IPR001841">
    <property type="entry name" value="Znf_RING"/>
</dbReference>
<dbReference type="Gene3D" id="2.30.30.1150">
    <property type="match status" value="1"/>
</dbReference>
<dbReference type="Gene3D" id="2.30.280.10">
    <property type="entry name" value="SRA-YDG"/>
    <property type="match status" value="1"/>
</dbReference>
<keyword evidence="10 13" id="KW-0539">Nucleus</keyword>
<keyword evidence="6 12" id="KW-0863">Zinc-finger</keyword>
<comment type="catalytic activity">
    <reaction evidence="1">
        <text>S-ubiquitinyl-[E2 ubiquitin-conjugating enzyme]-L-cysteine + [acceptor protein]-L-lysine = [E2 ubiquitin-conjugating enzyme]-L-cysteine + N(6)-ubiquitinyl-[acceptor protein]-L-lysine.</text>
        <dbReference type="EC" id="2.3.2.27"/>
    </reaction>
</comment>
<dbReference type="SMART" id="SM00249">
    <property type="entry name" value="PHD"/>
    <property type="match status" value="1"/>
</dbReference>
<comment type="pathway">
    <text evidence="2">Protein modification; protein ubiquitination.</text>
</comment>
<feature type="domain" description="YDG" evidence="18">
    <location>
        <begin position="419"/>
        <end position="582"/>
    </location>
</feature>
<dbReference type="InterPro" id="IPR017907">
    <property type="entry name" value="Znf_RING_CS"/>
</dbReference>
<dbReference type="InterPro" id="IPR013083">
    <property type="entry name" value="Znf_RING/FYVE/PHD"/>
</dbReference>
<dbReference type="FunFam" id="2.30.280.10:FF:000001">
    <property type="entry name" value="E3 ubiquitin-protein ligase UHRF1 isoform 1"/>
    <property type="match status" value="1"/>
</dbReference>
<dbReference type="Pfam" id="PF00628">
    <property type="entry name" value="PHD"/>
    <property type="match status" value="1"/>
</dbReference>
<feature type="region of interest" description="Disordered" evidence="14">
    <location>
        <begin position="618"/>
        <end position="640"/>
    </location>
</feature>
<evidence type="ECO:0000256" key="14">
    <source>
        <dbReference type="SAM" id="MobiDB-lite"/>
    </source>
</evidence>
<keyword evidence="5" id="KW-0479">Metal-binding</keyword>
<evidence type="ECO:0000259" key="17">
    <source>
        <dbReference type="PROSITE" id="PS50089"/>
    </source>
</evidence>
<dbReference type="AlphaFoldDB" id="A0A2S2QEF3"/>
<dbReference type="InterPro" id="IPR003105">
    <property type="entry name" value="SRA_YDG"/>
</dbReference>
<evidence type="ECO:0000256" key="12">
    <source>
        <dbReference type="PROSITE-ProRule" id="PRU00175"/>
    </source>
</evidence>
<evidence type="ECO:0000313" key="21">
    <source>
        <dbReference type="RefSeq" id="XP_025424157.1"/>
    </source>
</evidence>
<protein>
    <recommendedName>
        <fullName evidence="3">RING-type E3 ubiquitin transferase</fullName>
        <ecNumber evidence="3">2.3.2.27</ecNumber>
    </recommendedName>
</protein>
<gene>
    <name evidence="19" type="primary">UHRF1</name>
    <name evidence="21" type="synonym">LOC112693359</name>
    <name evidence="19" type="ORF">g.148080</name>
</gene>
<evidence type="ECO:0000313" key="19">
    <source>
        <dbReference type="EMBL" id="MBY76124.1"/>
    </source>
</evidence>
<evidence type="ECO:0000256" key="8">
    <source>
        <dbReference type="ARBA" id="ARBA00022833"/>
    </source>
</evidence>
<dbReference type="SUPFAM" id="SSF57850">
    <property type="entry name" value="RING/U-box"/>
    <property type="match status" value="1"/>
</dbReference>
<dbReference type="SUPFAM" id="SSF54236">
    <property type="entry name" value="Ubiquitin-like"/>
    <property type="match status" value="1"/>
</dbReference>
<keyword evidence="4" id="KW-0808">Transferase</keyword>
<dbReference type="Gene3D" id="3.30.40.10">
    <property type="entry name" value="Zinc/RING finger domain, C3HC4 (zinc finger)"/>
    <property type="match status" value="1"/>
</dbReference>
<dbReference type="Proteomes" id="UP000694846">
    <property type="component" value="Unplaced"/>
</dbReference>
<keyword evidence="7" id="KW-0833">Ubl conjugation pathway</keyword>
<dbReference type="Pfam" id="PF12148">
    <property type="entry name" value="TTD"/>
    <property type="match status" value="1"/>
</dbReference>
<dbReference type="RefSeq" id="XP_025424157.1">
    <property type="nucleotide sequence ID" value="XM_025568372.1"/>
</dbReference>
<dbReference type="EC" id="2.3.2.27" evidence="3"/>
<proteinExistence type="predicted"/>
<dbReference type="Gene3D" id="3.10.20.90">
    <property type="entry name" value="Phosphatidylinositol 3-kinase Catalytic Subunit, Chain A, domain 1"/>
    <property type="match status" value="1"/>
</dbReference>
<reference evidence="19" key="1">
    <citation type="submission" date="2018-04" db="EMBL/GenBank/DDBJ databases">
        <title>Transcriptome assembly of Sipha flava.</title>
        <authorList>
            <person name="Scully E.D."/>
            <person name="Geib S.M."/>
            <person name="Palmer N.A."/>
            <person name="Koch K."/>
            <person name="Bradshaw J."/>
            <person name="Heng-Moss T."/>
            <person name="Sarath G."/>
        </authorList>
    </citation>
    <scope>NUCLEOTIDE SEQUENCE</scope>
</reference>
<evidence type="ECO:0000259" key="15">
    <source>
        <dbReference type="PROSITE" id="PS50016"/>
    </source>
</evidence>
<dbReference type="PROSITE" id="PS00518">
    <property type="entry name" value="ZF_RING_1"/>
    <property type="match status" value="1"/>
</dbReference>
<dbReference type="GO" id="GO:0016567">
    <property type="term" value="P:protein ubiquitination"/>
    <property type="evidence" value="ECO:0007669"/>
    <property type="project" value="UniProtKB-UniPathway"/>
</dbReference>
<keyword evidence="8" id="KW-0862">Zinc</keyword>
<evidence type="ECO:0000256" key="2">
    <source>
        <dbReference type="ARBA" id="ARBA00004906"/>
    </source>
</evidence>
<keyword evidence="11" id="KW-0131">Cell cycle</keyword>
<name>A0A2S2QEF3_9HEMI</name>
<dbReference type="Pfam" id="PF02182">
    <property type="entry name" value="SAD_SRA"/>
    <property type="match status" value="1"/>
</dbReference>
<dbReference type="EMBL" id="GGMS01006921">
    <property type="protein sequence ID" value="MBY76124.1"/>
    <property type="molecule type" value="Transcribed_RNA"/>
</dbReference>
<evidence type="ECO:0000256" key="13">
    <source>
        <dbReference type="PROSITE-ProRule" id="PRU00358"/>
    </source>
</evidence>
<evidence type="ECO:0000256" key="1">
    <source>
        <dbReference type="ARBA" id="ARBA00000900"/>
    </source>
</evidence>
<keyword evidence="20" id="KW-1185">Reference proteome</keyword>
<evidence type="ECO:0000256" key="9">
    <source>
        <dbReference type="ARBA" id="ARBA00023125"/>
    </source>
</evidence>
<evidence type="ECO:0000256" key="10">
    <source>
        <dbReference type="ARBA" id="ARBA00023242"/>
    </source>
</evidence>
<evidence type="ECO:0000313" key="20">
    <source>
        <dbReference type="Proteomes" id="UP000694846"/>
    </source>
</evidence>
<keyword evidence="9" id="KW-0238">DNA-binding</keyword>
<organism evidence="19">
    <name type="scientific">Sipha flava</name>
    <name type="common">yellow sugarcane aphid</name>
    <dbReference type="NCBI Taxonomy" id="143950"/>
    <lineage>
        <taxon>Eukaryota</taxon>
        <taxon>Metazoa</taxon>
        <taxon>Ecdysozoa</taxon>
        <taxon>Arthropoda</taxon>
        <taxon>Hexapoda</taxon>
        <taxon>Insecta</taxon>
        <taxon>Pterygota</taxon>
        <taxon>Neoptera</taxon>
        <taxon>Paraneoptera</taxon>
        <taxon>Hemiptera</taxon>
        <taxon>Sternorrhyncha</taxon>
        <taxon>Aphidomorpha</taxon>
        <taxon>Aphidoidea</taxon>
        <taxon>Aphididae</taxon>
        <taxon>Sipha</taxon>
    </lineage>
</organism>
<evidence type="ECO:0000256" key="6">
    <source>
        <dbReference type="ARBA" id="ARBA00022771"/>
    </source>
</evidence>